<keyword evidence="1" id="KW-1133">Transmembrane helix</keyword>
<keyword evidence="1" id="KW-0472">Membrane</keyword>
<evidence type="ECO:0000313" key="2">
    <source>
        <dbReference type="EMBL" id="MBU5436815.1"/>
    </source>
</evidence>
<evidence type="ECO:0000256" key="1">
    <source>
        <dbReference type="SAM" id="Phobius"/>
    </source>
</evidence>
<feature type="transmembrane region" description="Helical" evidence="1">
    <location>
        <begin position="61"/>
        <end position="83"/>
    </location>
</feature>
<dbReference type="EMBL" id="JAHLPM010000001">
    <property type="protein sequence ID" value="MBU5436815.1"/>
    <property type="molecule type" value="Genomic_DNA"/>
</dbReference>
<dbReference type="Proteomes" id="UP000749471">
    <property type="component" value="Unassembled WGS sequence"/>
</dbReference>
<proteinExistence type="predicted"/>
<name>A0ABS6E1P0_9FIRM</name>
<keyword evidence="3" id="KW-1185">Reference proteome</keyword>
<protein>
    <submittedName>
        <fullName evidence="2">Polysaccharide biosynthesis C-terminal domain-containing protein</fullName>
    </submittedName>
</protein>
<dbReference type="RefSeq" id="WP_216516289.1">
    <property type="nucleotide sequence ID" value="NZ_JAHLPM010000001.1"/>
</dbReference>
<gene>
    <name evidence="2" type="ORF">KQI42_02275</name>
</gene>
<organism evidence="2 3">
    <name type="scientific">Tissierella simiarum</name>
    <dbReference type="NCBI Taxonomy" id="2841534"/>
    <lineage>
        <taxon>Bacteria</taxon>
        <taxon>Bacillati</taxon>
        <taxon>Bacillota</taxon>
        <taxon>Tissierellia</taxon>
        <taxon>Tissierellales</taxon>
        <taxon>Tissierellaceae</taxon>
        <taxon>Tissierella</taxon>
    </lineage>
</organism>
<reference evidence="2 3" key="1">
    <citation type="submission" date="2021-06" db="EMBL/GenBank/DDBJ databases">
        <authorList>
            <person name="Sun Q."/>
            <person name="Li D."/>
        </authorList>
    </citation>
    <scope>NUCLEOTIDE SEQUENCE [LARGE SCALE GENOMIC DNA]</scope>
    <source>
        <strain evidence="2 3">MSJ-40</strain>
    </source>
</reference>
<comment type="caution">
    <text evidence="2">The sequence shown here is derived from an EMBL/GenBank/DDBJ whole genome shotgun (WGS) entry which is preliminary data.</text>
</comment>
<accession>A0ABS6E1P0</accession>
<feature type="transmembrane region" description="Helical" evidence="1">
    <location>
        <begin position="20"/>
        <end position="40"/>
    </location>
</feature>
<keyword evidence="1" id="KW-0812">Transmembrane</keyword>
<sequence length="85" mass="9015">MSNEAIAIVMNIILSKYMGIGGLALATSISTIFCTTLLFISFRNKIGSFGMKNIAISSIKILCASLAMGTIAKLSYSVLLKYISG</sequence>
<evidence type="ECO:0000313" key="3">
    <source>
        <dbReference type="Proteomes" id="UP000749471"/>
    </source>
</evidence>